<feature type="transmembrane region" description="Helical" evidence="1">
    <location>
        <begin position="149"/>
        <end position="177"/>
    </location>
</feature>
<accession>A0ABT5HRY6</accession>
<dbReference type="RefSeq" id="WP_272747312.1">
    <property type="nucleotide sequence ID" value="NZ_JAQQKX010000003.1"/>
</dbReference>
<keyword evidence="1" id="KW-1133">Transmembrane helix</keyword>
<gene>
    <name evidence="2" type="ORF">PQU92_06065</name>
</gene>
<sequence length="194" mass="21260">MIARQIPWWLIGFRLLAGPVMIALCLLNVPHASILCVGLLAVGVVSDIFDGVIARKLDCVTPALRVMDSRADVVFWLSVAVAVHLLHPALIGTTWVMIAVLGAMELSVHLISYVRFKREASTHHILSKLFTLGLWALLSQMFVTGQAGVFFWLILALGVVSQLEAALIMLTVPTWVCDVKSLKQARKLAHNDSV</sequence>
<feature type="transmembrane region" description="Helical" evidence="1">
    <location>
        <begin position="125"/>
        <end position="143"/>
    </location>
</feature>
<proteinExistence type="predicted"/>
<organism evidence="2 3">
    <name type="scientific">Asticcacaulis aquaticus</name>
    <dbReference type="NCBI Taxonomy" id="2984212"/>
    <lineage>
        <taxon>Bacteria</taxon>
        <taxon>Pseudomonadati</taxon>
        <taxon>Pseudomonadota</taxon>
        <taxon>Alphaproteobacteria</taxon>
        <taxon>Caulobacterales</taxon>
        <taxon>Caulobacteraceae</taxon>
        <taxon>Asticcacaulis</taxon>
    </lineage>
</organism>
<dbReference type="Gene3D" id="1.20.120.1760">
    <property type="match status" value="1"/>
</dbReference>
<dbReference type="InterPro" id="IPR043130">
    <property type="entry name" value="CDP-OH_PTrfase_TM_dom"/>
</dbReference>
<evidence type="ECO:0000256" key="1">
    <source>
        <dbReference type="SAM" id="Phobius"/>
    </source>
</evidence>
<keyword evidence="3" id="KW-1185">Reference proteome</keyword>
<dbReference type="InterPro" id="IPR000462">
    <property type="entry name" value="CDP-OH_P_trans"/>
</dbReference>
<evidence type="ECO:0000313" key="2">
    <source>
        <dbReference type="EMBL" id="MDC7682832.1"/>
    </source>
</evidence>
<feature type="transmembrane region" description="Helical" evidence="1">
    <location>
        <begin position="6"/>
        <end position="27"/>
    </location>
</feature>
<dbReference type="Pfam" id="PF01066">
    <property type="entry name" value="CDP-OH_P_transf"/>
    <property type="match status" value="1"/>
</dbReference>
<protein>
    <submittedName>
        <fullName evidence="2">CDP-alcohol phosphatidyltransferase family protein</fullName>
    </submittedName>
</protein>
<keyword evidence="1" id="KW-0812">Transmembrane</keyword>
<feature type="transmembrane region" description="Helical" evidence="1">
    <location>
        <begin position="34"/>
        <end position="54"/>
    </location>
</feature>
<dbReference type="EMBL" id="JAQQKX010000003">
    <property type="protein sequence ID" value="MDC7682832.1"/>
    <property type="molecule type" value="Genomic_DNA"/>
</dbReference>
<keyword evidence="1" id="KW-0472">Membrane</keyword>
<reference evidence="2 3" key="1">
    <citation type="submission" date="2023-01" db="EMBL/GenBank/DDBJ databases">
        <title>Novel species of the genus Asticcacaulis isolated from rivers.</title>
        <authorList>
            <person name="Lu H."/>
        </authorList>
    </citation>
    <scope>NUCLEOTIDE SEQUENCE [LARGE SCALE GENOMIC DNA]</scope>
    <source>
        <strain evidence="2 3">BYS171W</strain>
    </source>
</reference>
<evidence type="ECO:0000313" key="3">
    <source>
        <dbReference type="Proteomes" id="UP001214854"/>
    </source>
</evidence>
<name>A0ABT5HRY6_9CAUL</name>
<feature type="transmembrane region" description="Helical" evidence="1">
    <location>
        <begin position="74"/>
        <end position="104"/>
    </location>
</feature>
<comment type="caution">
    <text evidence="2">The sequence shown here is derived from an EMBL/GenBank/DDBJ whole genome shotgun (WGS) entry which is preliminary data.</text>
</comment>
<dbReference type="Proteomes" id="UP001214854">
    <property type="component" value="Unassembled WGS sequence"/>
</dbReference>